<evidence type="ECO:0000256" key="1">
    <source>
        <dbReference type="SAM" id="Coils"/>
    </source>
</evidence>
<feature type="non-terminal residue" evidence="3">
    <location>
        <position position="1"/>
    </location>
</feature>
<protein>
    <submittedName>
        <fullName evidence="3">Uncharacterized protein</fullName>
    </submittedName>
</protein>
<dbReference type="EMBL" id="LWDE02001472">
    <property type="protein sequence ID" value="KAE8240347.1"/>
    <property type="molecule type" value="Genomic_DNA"/>
</dbReference>
<comment type="caution">
    <text evidence="3">The sequence shown here is derived from an EMBL/GenBank/DDBJ whole genome shotgun (WGS) entry which is preliminary data.</text>
</comment>
<gene>
    <name evidence="3" type="ORF">A4X06_0g7806</name>
</gene>
<keyword evidence="2" id="KW-1133">Transmembrane helix</keyword>
<feature type="transmembrane region" description="Helical" evidence="2">
    <location>
        <begin position="31"/>
        <end position="51"/>
    </location>
</feature>
<evidence type="ECO:0000313" key="4">
    <source>
        <dbReference type="Proteomes" id="UP000077684"/>
    </source>
</evidence>
<accession>A0A8X7MLJ0</accession>
<proteinExistence type="predicted"/>
<reference evidence="3" key="1">
    <citation type="submission" date="2016-04" db="EMBL/GenBank/DDBJ databases">
        <authorList>
            <person name="Nguyen H.D."/>
            <person name="Samba Siva P."/>
            <person name="Cullis J."/>
            <person name="Levesque C.A."/>
            <person name="Hambleton S."/>
        </authorList>
    </citation>
    <scope>NUCLEOTIDE SEQUENCE</scope>
    <source>
        <strain evidence="3">DAOMC 236426</strain>
    </source>
</reference>
<organism evidence="3 4">
    <name type="scientific">Tilletia controversa</name>
    <name type="common">dwarf bunt fungus</name>
    <dbReference type="NCBI Taxonomy" id="13291"/>
    <lineage>
        <taxon>Eukaryota</taxon>
        <taxon>Fungi</taxon>
        <taxon>Dikarya</taxon>
        <taxon>Basidiomycota</taxon>
        <taxon>Ustilaginomycotina</taxon>
        <taxon>Exobasidiomycetes</taxon>
        <taxon>Tilletiales</taxon>
        <taxon>Tilletiaceae</taxon>
        <taxon>Tilletia</taxon>
    </lineage>
</organism>
<evidence type="ECO:0000256" key="2">
    <source>
        <dbReference type="SAM" id="Phobius"/>
    </source>
</evidence>
<dbReference type="AlphaFoldDB" id="A0A8X7MLJ0"/>
<evidence type="ECO:0000313" key="3">
    <source>
        <dbReference type="EMBL" id="KAE8240347.1"/>
    </source>
</evidence>
<dbReference type="Proteomes" id="UP000077684">
    <property type="component" value="Unassembled WGS sequence"/>
</dbReference>
<feature type="coiled-coil region" evidence="1">
    <location>
        <begin position="117"/>
        <end position="144"/>
    </location>
</feature>
<reference evidence="3" key="2">
    <citation type="journal article" date="2019" name="IMA Fungus">
        <title>Genome sequencing and comparison of five Tilletia species to identify candidate genes for the detection of regulated species infecting wheat.</title>
        <authorList>
            <person name="Nguyen H.D.T."/>
            <person name="Sultana T."/>
            <person name="Kesanakurti P."/>
            <person name="Hambleton S."/>
        </authorList>
    </citation>
    <scope>NUCLEOTIDE SEQUENCE</scope>
    <source>
        <strain evidence="3">DAOMC 236426</strain>
    </source>
</reference>
<sequence length="145" mass="15564">TAVYLLNTLSLTSAHNSSSSNTMQIRRSSHLSFLLSAVFFCSMAVALVAAAPAPASASSYGLEHHPVGSFLKRALPDLTVLDTDALGALYDAREDFHQHILNSIAELEGAGGNQRALEALRIEEAEAAAEMERIAAELQRTELRL</sequence>
<keyword evidence="1" id="KW-0175">Coiled coil</keyword>
<keyword evidence="2" id="KW-0472">Membrane</keyword>
<keyword evidence="2" id="KW-0812">Transmembrane</keyword>
<name>A0A8X7MLJ0_9BASI</name>
<keyword evidence="4" id="KW-1185">Reference proteome</keyword>